<dbReference type="PANTHER" id="PTHR33164:SF43">
    <property type="entry name" value="HTH-TYPE TRANSCRIPTIONAL REPRESSOR YETL"/>
    <property type="match status" value="1"/>
</dbReference>
<dbReference type="OrthoDB" id="7875071at2"/>
<organism evidence="2 3">
    <name type="scientific">Oharaeibacter diazotrophicus</name>
    <dbReference type="NCBI Taxonomy" id="1920512"/>
    <lineage>
        <taxon>Bacteria</taxon>
        <taxon>Pseudomonadati</taxon>
        <taxon>Pseudomonadota</taxon>
        <taxon>Alphaproteobacteria</taxon>
        <taxon>Hyphomicrobiales</taxon>
        <taxon>Pleomorphomonadaceae</taxon>
        <taxon>Oharaeibacter</taxon>
    </lineage>
</organism>
<name>A0A4R6RFI6_9HYPH</name>
<dbReference type="PRINTS" id="PR00598">
    <property type="entry name" value="HTHMARR"/>
</dbReference>
<evidence type="ECO:0000259" key="1">
    <source>
        <dbReference type="PROSITE" id="PS50995"/>
    </source>
</evidence>
<comment type="caution">
    <text evidence="2">The sequence shown here is derived from an EMBL/GenBank/DDBJ whole genome shotgun (WGS) entry which is preliminary data.</text>
</comment>
<dbReference type="InterPro" id="IPR036388">
    <property type="entry name" value="WH-like_DNA-bd_sf"/>
</dbReference>
<dbReference type="Gene3D" id="1.10.10.10">
    <property type="entry name" value="Winged helix-like DNA-binding domain superfamily/Winged helix DNA-binding domain"/>
    <property type="match status" value="1"/>
</dbReference>
<dbReference type="PROSITE" id="PS50995">
    <property type="entry name" value="HTH_MARR_2"/>
    <property type="match status" value="1"/>
</dbReference>
<accession>A0A4R6RFI6</accession>
<dbReference type="AlphaFoldDB" id="A0A4R6RFI6"/>
<evidence type="ECO:0000313" key="2">
    <source>
        <dbReference type="EMBL" id="TDP85020.1"/>
    </source>
</evidence>
<dbReference type="GO" id="GO:0006950">
    <property type="term" value="P:response to stress"/>
    <property type="evidence" value="ECO:0007669"/>
    <property type="project" value="TreeGrafter"/>
</dbReference>
<proteinExistence type="predicted"/>
<dbReference type="GO" id="GO:0003677">
    <property type="term" value="F:DNA binding"/>
    <property type="evidence" value="ECO:0007669"/>
    <property type="project" value="UniProtKB-KW"/>
</dbReference>
<dbReference type="SMART" id="SM00347">
    <property type="entry name" value="HTH_MARR"/>
    <property type="match status" value="1"/>
</dbReference>
<protein>
    <submittedName>
        <fullName evidence="2">DNA-binding MarR family transcriptional regulator</fullName>
    </submittedName>
</protein>
<keyword evidence="3" id="KW-1185">Reference proteome</keyword>
<dbReference type="InterPro" id="IPR039422">
    <property type="entry name" value="MarR/SlyA-like"/>
</dbReference>
<dbReference type="GO" id="GO:0003700">
    <property type="term" value="F:DNA-binding transcription factor activity"/>
    <property type="evidence" value="ECO:0007669"/>
    <property type="project" value="InterPro"/>
</dbReference>
<dbReference type="EMBL" id="SNXY01000007">
    <property type="protein sequence ID" value="TDP85020.1"/>
    <property type="molecule type" value="Genomic_DNA"/>
</dbReference>
<dbReference type="Proteomes" id="UP000294547">
    <property type="component" value="Unassembled WGS sequence"/>
</dbReference>
<reference evidence="2 3" key="1">
    <citation type="submission" date="2019-03" db="EMBL/GenBank/DDBJ databases">
        <title>Genomic Encyclopedia of Type Strains, Phase IV (KMG-IV): sequencing the most valuable type-strain genomes for metagenomic binning, comparative biology and taxonomic classification.</title>
        <authorList>
            <person name="Goeker M."/>
        </authorList>
    </citation>
    <scope>NUCLEOTIDE SEQUENCE [LARGE SCALE GENOMIC DNA]</scope>
    <source>
        <strain evidence="2 3">DSM 102969</strain>
    </source>
</reference>
<dbReference type="InterPro" id="IPR000835">
    <property type="entry name" value="HTH_MarR-typ"/>
</dbReference>
<dbReference type="Pfam" id="PF01047">
    <property type="entry name" value="MarR"/>
    <property type="match status" value="1"/>
</dbReference>
<dbReference type="InterPro" id="IPR036390">
    <property type="entry name" value="WH_DNA-bd_sf"/>
</dbReference>
<keyword evidence="2" id="KW-0238">DNA-binding</keyword>
<feature type="domain" description="HTH marR-type" evidence="1">
    <location>
        <begin position="16"/>
        <end position="144"/>
    </location>
</feature>
<evidence type="ECO:0000313" key="3">
    <source>
        <dbReference type="Proteomes" id="UP000294547"/>
    </source>
</evidence>
<dbReference type="SUPFAM" id="SSF46785">
    <property type="entry name" value="Winged helix' DNA-binding domain"/>
    <property type="match status" value="1"/>
</dbReference>
<gene>
    <name evidence="2" type="ORF">EDD54_1865</name>
</gene>
<sequence>MVAVGHLGGTIGRMDEMSLANKLAALALAVTEAMLSGVEDLAPSAIAALISIREGAPMSIGEIAAVVGLTHSAAVRLVDRLEKEWLVRRQRRVGREVMVEITSRGRRRAQQLQENRLAAMARVLAPLSGEERAALDGLVDRVIGGIAPATVPAARFCRMCRRDGCDCGLHDHGEA</sequence>
<dbReference type="PANTHER" id="PTHR33164">
    <property type="entry name" value="TRANSCRIPTIONAL REGULATOR, MARR FAMILY"/>
    <property type="match status" value="1"/>
</dbReference>